<keyword evidence="4" id="KW-1185">Reference proteome</keyword>
<organism evidence="3 4">
    <name type="scientific">Pristionchus entomophagus</name>
    <dbReference type="NCBI Taxonomy" id="358040"/>
    <lineage>
        <taxon>Eukaryota</taxon>
        <taxon>Metazoa</taxon>
        <taxon>Ecdysozoa</taxon>
        <taxon>Nematoda</taxon>
        <taxon>Chromadorea</taxon>
        <taxon>Rhabditida</taxon>
        <taxon>Rhabditina</taxon>
        <taxon>Diplogasteromorpha</taxon>
        <taxon>Diplogasteroidea</taxon>
        <taxon>Neodiplogasteridae</taxon>
        <taxon>Pristionchus</taxon>
    </lineage>
</organism>
<dbReference type="EMBL" id="BTSX01000005">
    <property type="protein sequence ID" value="GMS98409.1"/>
    <property type="molecule type" value="Genomic_DNA"/>
</dbReference>
<dbReference type="Proteomes" id="UP001432027">
    <property type="component" value="Unassembled WGS sequence"/>
</dbReference>
<evidence type="ECO:0000313" key="4">
    <source>
        <dbReference type="Proteomes" id="UP001432027"/>
    </source>
</evidence>
<evidence type="ECO:0000313" key="3">
    <source>
        <dbReference type="EMBL" id="GMS98409.1"/>
    </source>
</evidence>
<feature type="domain" description="C2H2-type" evidence="2">
    <location>
        <begin position="397"/>
        <end position="420"/>
    </location>
</feature>
<dbReference type="InterPro" id="IPR013087">
    <property type="entry name" value="Znf_C2H2_type"/>
</dbReference>
<dbReference type="AlphaFoldDB" id="A0AAV5TWR1"/>
<evidence type="ECO:0000259" key="2">
    <source>
        <dbReference type="SMART" id="SM00355"/>
    </source>
</evidence>
<gene>
    <name evidence="3" type="ORF">PENTCL1PPCAC_20584</name>
</gene>
<comment type="caution">
    <text evidence="3">The sequence shown here is derived from an EMBL/GenBank/DDBJ whole genome shotgun (WGS) entry which is preliminary data.</text>
</comment>
<feature type="region of interest" description="Disordered" evidence="1">
    <location>
        <begin position="154"/>
        <end position="177"/>
    </location>
</feature>
<sequence>MSETVSVEFYRLNFLKMKEELSSLMRVCNTSFDHNTSLIFTMAELLYKAIDTVQHGKHFKPSSTLMQAMFGVIDKHPTQRQPHEVILLKFARAFALFMDSLDGYGMCANQHEITFMPGRKTGSTMKARKADSGVFVTDEKRARLSPSSARRLLQEKTGPKPRPITLKPGSTIPPPIRPCTLESQSPEPCEMPMTNKEIPRNLQRRVDHFEEEEAVITSTAEIKAKEENDMASTGKLTNGAGMSSTRVIYSVPSCSKDAIKEEEIDDYERPVKREIKEEDPLEPPIVDTISFSANDSPLRNAVANGKLYQASAAGNLCANGEETTPCPFCAQAMPVSKFGVYDNKRDWMQFVSKCPEPECDFRSVNATEVYNHRMILHDKTYEGWKRRPVRFTFSPPLPCPFCPDYIHSLAHFNKHVEEQH</sequence>
<accession>A0AAV5TWR1</accession>
<protein>
    <recommendedName>
        <fullName evidence="2">C2H2-type domain-containing protein</fullName>
    </recommendedName>
</protein>
<reference evidence="3" key="1">
    <citation type="submission" date="2023-10" db="EMBL/GenBank/DDBJ databases">
        <title>Genome assembly of Pristionchus species.</title>
        <authorList>
            <person name="Yoshida K."/>
            <person name="Sommer R.J."/>
        </authorList>
    </citation>
    <scope>NUCLEOTIDE SEQUENCE</scope>
    <source>
        <strain evidence="3">RS0144</strain>
    </source>
</reference>
<proteinExistence type="predicted"/>
<dbReference type="SMART" id="SM00355">
    <property type="entry name" value="ZnF_C2H2"/>
    <property type="match status" value="2"/>
</dbReference>
<feature type="domain" description="C2H2-type" evidence="2">
    <location>
        <begin position="352"/>
        <end position="377"/>
    </location>
</feature>
<evidence type="ECO:0000256" key="1">
    <source>
        <dbReference type="SAM" id="MobiDB-lite"/>
    </source>
</evidence>
<name>A0AAV5TWR1_9BILA</name>
<feature type="non-terminal residue" evidence="3">
    <location>
        <position position="420"/>
    </location>
</feature>